<feature type="domain" description="Acyl-CoA dehydrogenase C-terminal" evidence="3">
    <location>
        <begin position="258"/>
        <end position="390"/>
    </location>
</feature>
<evidence type="ECO:0000313" key="4">
    <source>
        <dbReference type="EMBL" id="MFC4333480.1"/>
    </source>
</evidence>
<dbReference type="SUPFAM" id="SSF47203">
    <property type="entry name" value="Acyl-CoA dehydrogenase C-terminal domain-like"/>
    <property type="match status" value="1"/>
</dbReference>
<evidence type="ECO:0000256" key="1">
    <source>
        <dbReference type="ARBA" id="ARBA00023002"/>
    </source>
</evidence>
<dbReference type="InterPro" id="IPR046373">
    <property type="entry name" value="Acyl-CoA_Oxase/DH_mid-dom_sf"/>
</dbReference>
<dbReference type="Gene3D" id="2.40.110.10">
    <property type="entry name" value="Butyryl-CoA Dehydrogenase, subunit A, domain 2"/>
    <property type="match status" value="1"/>
</dbReference>
<dbReference type="PIRSF" id="PIRSF016578">
    <property type="entry name" value="HsaA"/>
    <property type="match status" value="1"/>
</dbReference>
<keyword evidence="5" id="KW-1185">Reference proteome</keyword>
<organism evidence="4 5">
    <name type="scientific">Streptomyces andamanensis</name>
    <dbReference type="NCBI Taxonomy" id="1565035"/>
    <lineage>
        <taxon>Bacteria</taxon>
        <taxon>Bacillati</taxon>
        <taxon>Actinomycetota</taxon>
        <taxon>Actinomycetes</taxon>
        <taxon>Kitasatosporales</taxon>
        <taxon>Streptomycetaceae</taxon>
        <taxon>Streptomyces</taxon>
    </lineage>
</organism>
<protein>
    <submittedName>
        <fullName evidence="4">Acyl-CoA dehydrogenase</fullName>
    </submittedName>
</protein>
<dbReference type="Pfam" id="PF08028">
    <property type="entry name" value="Acyl-CoA_dh_2"/>
    <property type="match status" value="1"/>
</dbReference>
<dbReference type="Proteomes" id="UP001595824">
    <property type="component" value="Unassembled WGS sequence"/>
</dbReference>
<feature type="region of interest" description="Disordered" evidence="2">
    <location>
        <begin position="133"/>
        <end position="156"/>
    </location>
</feature>
<evidence type="ECO:0000256" key="2">
    <source>
        <dbReference type="SAM" id="MobiDB-lite"/>
    </source>
</evidence>
<evidence type="ECO:0000259" key="3">
    <source>
        <dbReference type="Pfam" id="PF08028"/>
    </source>
</evidence>
<comment type="caution">
    <text evidence="4">The sequence shown here is derived from an EMBL/GenBank/DDBJ whole genome shotgun (WGS) entry which is preliminary data.</text>
</comment>
<dbReference type="EMBL" id="JBHSDP010000031">
    <property type="protein sequence ID" value="MFC4333480.1"/>
    <property type="molecule type" value="Genomic_DNA"/>
</dbReference>
<sequence length="418" mass="42785">MSGAAEAGAAGGTDDAAGGTGIWQRVAQDLADDLAVDAIDRDRAGKPPYDEVARLRDSGLTAALVPPGARGAGTGWRDACDIVRRIAVADGSMGELLGRHYVLSWTARFLAEPGRAADLESRAAHEQWLLAGGTGPDGTDEARHPGDRGAGLTLTRTGDGYRLNGRRALPTAVDTADRLVLDAVRVSGGDALVVLVDPHHPGAGRTPVTDRLGQRLTGAGTVVFEDVPVGPSDVIGAAAHDEDAVAPSATLAPLALRLMLAQVVLGVAEGALAEARDLARAASHARPVNGTGLCPDLPPGADADVLFAFGELALAVHSASAVVDRATAAMARSLDAGPELDTERRADTAALVAAAETVTARSALRAGEGVLELADAEGLDRFWRNIRVLTGRGPAAPLLRSLGDHFLHGARASAAPWS</sequence>
<proteinExistence type="predicted"/>
<dbReference type="SUPFAM" id="SSF56645">
    <property type="entry name" value="Acyl-CoA dehydrogenase NM domain-like"/>
    <property type="match status" value="1"/>
</dbReference>
<name>A0ABV8TRW9_9ACTN</name>
<dbReference type="PANTHER" id="PTHR43884">
    <property type="entry name" value="ACYL-COA DEHYDROGENASE"/>
    <property type="match status" value="1"/>
</dbReference>
<dbReference type="Gene3D" id="1.10.540.10">
    <property type="entry name" value="Acyl-CoA dehydrogenase/oxidase, N-terminal domain"/>
    <property type="match status" value="1"/>
</dbReference>
<dbReference type="InterPro" id="IPR013107">
    <property type="entry name" value="Acyl-CoA_DH_C"/>
</dbReference>
<dbReference type="InterPro" id="IPR009100">
    <property type="entry name" value="AcylCoA_DH/oxidase_NM_dom_sf"/>
</dbReference>
<keyword evidence="1" id="KW-0560">Oxidoreductase</keyword>
<accession>A0ABV8TRW9</accession>
<dbReference type="InterPro" id="IPR037069">
    <property type="entry name" value="AcylCoA_DH/ox_N_sf"/>
</dbReference>
<evidence type="ECO:0000313" key="5">
    <source>
        <dbReference type="Proteomes" id="UP001595824"/>
    </source>
</evidence>
<gene>
    <name evidence="4" type="ORF">ACFPC0_38105</name>
</gene>
<dbReference type="Gene3D" id="1.20.140.10">
    <property type="entry name" value="Butyryl-CoA Dehydrogenase, subunit A, domain 3"/>
    <property type="match status" value="1"/>
</dbReference>
<dbReference type="PANTHER" id="PTHR43884:SF12">
    <property type="entry name" value="ISOVALERYL-COA DEHYDROGENASE, MITOCHONDRIAL-RELATED"/>
    <property type="match status" value="1"/>
</dbReference>
<reference evidence="5" key="1">
    <citation type="journal article" date="2019" name="Int. J. Syst. Evol. Microbiol.">
        <title>The Global Catalogue of Microorganisms (GCM) 10K type strain sequencing project: providing services to taxonomists for standard genome sequencing and annotation.</title>
        <authorList>
            <consortium name="The Broad Institute Genomics Platform"/>
            <consortium name="The Broad Institute Genome Sequencing Center for Infectious Disease"/>
            <person name="Wu L."/>
            <person name="Ma J."/>
        </authorList>
    </citation>
    <scope>NUCLEOTIDE SEQUENCE [LARGE SCALE GENOMIC DNA]</scope>
    <source>
        <strain evidence="5">PCU 347</strain>
    </source>
</reference>
<dbReference type="InterPro" id="IPR036250">
    <property type="entry name" value="AcylCo_DH-like_C"/>
</dbReference>
<dbReference type="RefSeq" id="WP_381744798.1">
    <property type="nucleotide sequence ID" value="NZ_JBHSDP010000031.1"/>
</dbReference>